<proteinExistence type="predicted"/>
<sequence length="113" mass="12738">MWEREVAAKAKVSRHRRRISFLAGAGHDDGGDDDDYEEYVPVHKRRALEAQKLLFLHHRSLIPPLPPRFLLLRPVAAPLTSQPPFRSPSPSPSPPRLIPPCPRSRASSPWPPS</sequence>
<feature type="compositionally biased region" description="Pro residues" evidence="1">
    <location>
        <begin position="85"/>
        <end position="102"/>
    </location>
</feature>
<gene>
    <name evidence="2" type="ORF">CB5_LOCUS6023</name>
</gene>
<evidence type="ECO:0000256" key="1">
    <source>
        <dbReference type="SAM" id="MobiDB-lite"/>
    </source>
</evidence>
<name>A0A6V7NW43_ANACO</name>
<evidence type="ECO:0000313" key="2">
    <source>
        <dbReference type="EMBL" id="CAD1822812.1"/>
    </source>
</evidence>
<accession>A0A6V7NW43</accession>
<organism evidence="2">
    <name type="scientific">Ananas comosus var. bracteatus</name>
    <name type="common">red pineapple</name>
    <dbReference type="NCBI Taxonomy" id="296719"/>
    <lineage>
        <taxon>Eukaryota</taxon>
        <taxon>Viridiplantae</taxon>
        <taxon>Streptophyta</taxon>
        <taxon>Embryophyta</taxon>
        <taxon>Tracheophyta</taxon>
        <taxon>Spermatophyta</taxon>
        <taxon>Magnoliopsida</taxon>
        <taxon>Liliopsida</taxon>
        <taxon>Poales</taxon>
        <taxon>Bromeliaceae</taxon>
        <taxon>Bromelioideae</taxon>
        <taxon>Ananas</taxon>
    </lineage>
</organism>
<dbReference type="AlphaFoldDB" id="A0A6V7NW43"/>
<dbReference type="EMBL" id="LR862142">
    <property type="protein sequence ID" value="CAD1822812.1"/>
    <property type="molecule type" value="Genomic_DNA"/>
</dbReference>
<feature type="compositionally biased region" description="Low complexity" evidence="1">
    <location>
        <begin position="103"/>
        <end position="113"/>
    </location>
</feature>
<reference evidence="2" key="1">
    <citation type="submission" date="2020-07" db="EMBL/GenBank/DDBJ databases">
        <authorList>
            <person name="Lin J."/>
        </authorList>
    </citation>
    <scope>NUCLEOTIDE SEQUENCE</scope>
</reference>
<protein>
    <submittedName>
        <fullName evidence="2">Uncharacterized protein</fullName>
    </submittedName>
</protein>
<feature type="region of interest" description="Disordered" evidence="1">
    <location>
        <begin position="80"/>
        <end position="113"/>
    </location>
</feature>